<dbReference type="EMBL" id="JAENJH010000001">
    <property type="protein sequence ID" value="MBK1783810.1"/>
    <property type="molecule type" value="Genomic_DNA"/>
</dbReference>
<proteinExistence type="predicted"/>
<keyword evidence="1" id="KW-0812">Transmembrane</keyword>
<organism evidence="2 3">
    <name type="scientific">Prauserella cavernicola</name>
    <dbReference type="NCBI Taxonomy" id="2800127"/>
    <lineage>
        <taxon>Bacteria</taxon>
        <taxon>Bacillati</taxon>
        <taxon>Actinomycetota</taxon>
        <taxon>Actinomycetes</taxon>
        <taxon>Pseudonocardiales</taxon>
        <taxon>Pseudonocardiaceae</taxon>
        <taxon>Prauserella</taxon>
    </lineage>
</organism>
<feature type="transmembrane region" description="Helical" evidence="1">
    <location>
        <begin position="59"/>
        <end position="81"/>
    </location>
</feature>
<accession>A0A934QP50</accession>
<keyword evidence="1" id="KW-1133">Transmembrane helix</keyword>
<dbReference type="RefSeq" id="WP_200315390.1">
    <property type="nucleotide sequence ID" value="NZ_JAENJH010000001.1"/>
</dbReference>
<feature type="transmembrane region" description="Helical" evidence="1">
    <location>
        <begin position="36"/>
        <end position="52"/>
    </location>
</feature>
<gene>
    <name evidence="2" type="ORF">JHE00_05665</name>
</gene>
<keyword evidence="3" id="KW-1185">Reference proteome</keyword>
<reference evidence="2" key="1">
    <citation type="submission" date="2020-12" db="EMBL/GenBank/DDBJ databases">
        <title>Prauserella sp. ASG 168, a novel actinomycete isolated from cave rock.</title>
        <authorList>
            <person name="Suriyachadkun C."/>
        </authorList>
    </citation>
    <scope>NUCLEOTIDE SEQUENCE</scope>
    <source>
        <strain evidence="2">ASG 168</strain>
    </source>
</reference>
<evidence type="ECO:0000313" key="2">
    <source>
        <dbReference type="EMBL" id="MBK1783810.1"/>
    </source>
</evidence>
<name>A0A934QP50_9PSEU</name>
<evidence type="ECO:0000313" key="3">
    <source>
        <dbReference type="Proteomes" id="UP000635245"/>
    </source>
</evidence>
<keyword evidence="1" id="KW-0472">Membrane</keyword>
<protein>
    <submittedName>
        <fullName evidence="2">Uncharacterized protein</fullName>
    </submittedName>
</protein>
<evidence type="ECO:0000256" key="1">
    <source>
        <dbReference type="SAM" id="Phobius"/>
    </source>
</evidence>
<sequence>MTRPVPTDERPGLRGSLGPVSLVLAILGWLVPFGEVLSVLALGAGALALWLGRRLRLDGFAVAGCCIASAQLFFALLLWTMELSGH</sequence>
<dbReference type="AlphaFoldDB" id="A0A934QP50"/>
<dbReference type="Proteomes" id="UP000635245">
    <property type="component" value="Unassembled WGS sequence"/>
</dbReference>
<comment type="caution">
    <text evidence="2">The sequence shown here is derived from an EMBL/GenBank/DDBJ whole genome shotgun (WGS) entry which is preliminary data.</text>
</comment>